<keyword evidence="2" id="KW-1185">Reference proteome</keyword>
<dbReference type="AlphaFoldDB" id="W3V7Z7"/>
<protein>
    <recommendedName>
        <fullName evidence="3">Transposase</fullName>
    </recommendedName>
</protein>
<gene>
    <name evidence="1" type="ORF">PTE_03118</name>
</gene>
<accession>W3V7Z7</accession>
<proteinExistence type="predicted"/>
<sequence length="132" mass="14836">MQDGLTLRESVKRTGIDLTTAFRWRHRFLASAAANNINIPERSFLRSTFNENKGKYANKLAKSIKSELKNNGDPQQALEKLGEIVARDVKRKIQAGIDPPLSQATIKRKKSSKPLIETGQLLQSITYEVRGD</sequence>
<organism evidence="1 2">
    <name type="scientific">Photorhabdus khanii NC19</name>
    <dbReference type="NCBI Taxonomy" id="1004151"/>
    <lineage>
        <taxon>Bacteria</taxon>
        <taxon>Pseudomonadati</taxon>
        <taxon>Pseudomonadota</taxon>
        <taxon>Gammaproteobacteria</taxon>
        <taxon>Enterobacterales</taxon>
        <taxon>Morganellaceae</taxon>
        <taxon>Photorhabdus</taxon>
    </lineage>
</organism>
<evidence type="ECO:0000313" key="2">
    <source>
        <dbReference type="Proteomes" id="UP000018957"/>
    </source>
</evidence>
<reference evidence="1 2" key="1">
    <citation type="submission" date="2013-11" db="EMBL/GenBank/DDBJ databases">
        <title>Elucidation of the Photorhabdus temperata genome and generation of transposon mutant library to identify motility mutants.</title>
        <authorList>
            <person name="Hurst S.G.IV."/>
            <person name="Micheals B."/>
            <person name="Abebe-Akele F."/>
            <person name="Rowedder H."/>
            <person name="Bullock H."/>
            <person name="Jackobeck R."/>
            <person name="Janicki E."/>
            <person name="Tisa L.S."/>
        </authorList>
    </citation>
    <scope>NUCLEOTIDE SEQUENCE [LARGE SCALE GENOMIC DNA]</scope>
    <source>
        <strain evidence="1 2">NC19</strain>
    </source>
</reference>
<dbReference type="Proteomes" id="UP000018957">
    <property type="component" value="Unassembled WGS sequence"/>
</dbReference>
<dbReference type="PATRIC" id="fig|1004151.3.peg.3214"/>
<comment type="caution">
    <text evidence="1">The sequence shown here is derived from an EMBL/GenBank/DDBJ whole genome shotgun (WGS) entry which is preliminary data.</text>
</comment>
<evidence type="ECO:0000313" key="1">
    <source>
        <dbReference type="EMBL" id="ETS31164.1"/>
    </source>
</evidence>
<dbReference type="EMBL" id="AYSJ01000013">
    <property type="protein sequence ID" value="ETS31164.1"/>
    <property type="molecule type" value="Genomic_DNA"/>
</dbReference>
<name>W3V7Z7_9GAMM</name>
<dbReference type="RefSeq" id="WP_198539149.1">
    <property type="nucleotide sequence ID" value="NZ_AYSJ01000013.1"/>
</dbReference>
<evidence type="ECO:0008006" key="3">
    <source>
        <dbReference type="Google" id="ProtNLM"/>
    </source>
</evidence>